<evidence type="ECO:0000313" key="4">
    <source>
        <dbReference type="EMBL" id="KAF8387830.1"/>
    </source>
</evidence>
<dbReference type="InterPro" id="IPR036430">
    <property type="entry name" value="RNase_T2-like_sf"/>
</dbReference>
<feature type="signal peptide" evidence="3">
    <location>
        <begin position="1"/>
        <end position="23"/>
    </location>
</feature>
<dbReference type="GO" id="GO:0003723">
    <property type="term" value="F:RNA binding"/>
    <property type="evidence" value="ECO:0007669"/>
    <property type="project" value="InterPro"/>
</dbReference>
<comment type="similarity">
    <text evidence="1 2">Belongs to the RNase T2 family.</text>
</comment>
<dbReference type="InterPro" id="IPR001568">
    <property type="entry name" value="RNase_T2-like"/>
</dbReference>
<sequence>MASYVPAVLIALLMFSHVMDAMASDDLGFFFFVLMWPGGFCKLSSEGCCDPKVGEPISDFFARGLLPYSNNGTALTNCSKCTFHLDEVSDMMGDLYSYWSDISCPSADSINLWKFTWETYGVCSGLTQHDYFNKSLDILKEIDMLKRLEKYNIIPIEYHDYPVREIMEAIEAEFNVTATIECSSNSVADYQLYKIYLCLDKDLTKLISCPVPAPEEIEYCPEYIAFSPYTPQNETSMAANPIRMSTVPE</sequence>
<protein>
    <submittedName>
        <fullName evidence="4">Uncharacterized protein</fullName>
    </submittedName>
</protein>
<dbReference type="SUPFAM" id="SSF55895">
    <property type="entry name" value="Ribonuclease Rh-like"/>
    <property type="match status" value="1"/>
</dbReference>
<keyword evidence="3" id="KW-0732">Signal</keyword>
<gene>
    <name evidence="4" type="ORF">HHK36_026491</name>
</gene>
<evidence type="ECO:0000256" key="2">
    <source>
        <dbReference type="RuleBase" id="RU004328"/>
    </source>
</evidence>
<proteinExistence type="inferred from homology"/>
<dbReference type="EMBL" id="JABCRI010000020">
    <property type="protein sequence ID" value="KAF8387830.1"/>
    <property type="molecule type" value="Genomic_DNA"/>
</dbReference>
<name>A0A834YGX5_TETSI</name>
<reference evidence="4 5" key="1">
    <citation type="submission" date="2020-04" db="EMBL/GenBank/DDBJ databases">
        <title>Plant Genome Project.</title>
        <authorList>
            <person name="Zhang R.-G."/>
        </authorList>
    </citation>
    <scope>NUCLEOTIDE SEQUENCE [LARGE SCALE GENOMIC DNA]</scope>
    <source>
        <strain evidence="4">YNK0</strain>
        <tissue evidence="4">Leaf</tissue>
    </source>
</reference>
<dbReference type="OrthoDB" id="435754at2759"/>
<dbReference type="GO" id="GO:0005576">
    <property type="term" value="C:extracellular region"/>
    <property type="evidence" value="ECO:0007669"/>
    <property type="project" value="TreeGrafter"/>
</dbReference>
<feature type="chain" id="PRO_5032540565" evidence="3">
    <location>
        <begin position="24"/>
        <end position="249"/>
    </location>
</feature>
<dbReference type="GO" id="GO:0033897">
    <property type="term" value="F:ribonuclease T2 activity"/>
    <property type="evidence" value="ECO:0007669"/>
    <property type="project" value="InterPro"/>
</dbReference>
<accession>A0A834YGX5</accession>
<dbReference type="PANTHER" id="PTHR11240">
    <property type="entry name" value="RIBONUCLEASE T2"/>
    <property type="match status" value="1"/>
</dbReference>
<dbReference type="PANTHER" id="PTHR11240:SF57">
    <property type="entry name" value="OS09G0538000 PROTEIN"/>
    <property type="match status" value="1"/>
</dbReference>
<dbReference type="GO" id="GO:0006401">
    <property type="term" value="P:RNA catabolic process"/>
    <property type="evidence" value="ECO:0007669"/>
    <property type="project" value="TreeGrafter"/>
</dbReference>
<dbReference type="Pfam" id="PF00445">
    <property type="entry name" value="Ribonuclease_T2"/>
    <property type="match status" value="1"/>
</dbReference>
<evidence type="ECO:0000256" key="1">
    <source>
        <dbReference type="ARBA" id="ARBA00007469"/>
    </source>
</evidence>
<evidence type="ECO:0000313" key="5">
    <source>
        <dbReference type="Proteomes" id="UP000655225"/>
    </source>
</evidence>
<keyword evidence="5" id="KW-1185">Reference proteome</keyword>
<evidence type="ECO:0000256" key="3">
    <source>
        <dbReference type="SAM" id="SignalP"/>
    </source>
</evidence>
<dbReference type="Proteomes" id="UP000655225">
    <property type="component" value="Unassembled WGS sequence"/>
</dbReference>
<organism evidence="4 5">
    <name type="scientific">Tetracentron sinense</name>
    <name type="common">Spur-leaf</name>
    <dbReference type="NCBI Taxonomy" id="13715"/>
    <lineage>
        <taxon>Eukaryota</taxon>
        <taxon>Viridiplantae</taxon>
        <taxon>Streptophyta</taxon>
        <taxon>Embryophyta</taxon>
        <taxon>Tracheophyta</taxon>
        <taxon>Spermatophyta</taxon>
        <taxon>Magnoliopsida</taxon>
        <taxon>Trochodendrales</taxon>
        <taxon>Trochodendraceae</taxon>
        <taxon>Tetracentron</taxon>
    </lineage>
</organism>
<dbReference type="Gene3D" id="3.90.730.10">
    <property type="entry name" value="Ribonuclease T2-like"/>
    <property type="match status" value="1"/>
</dbReference>
<dbReference type="AlphaFoldDB" id="A0A834YGX5"/>
<dbReference type="OMA" id="INCEGPE"/>
<comment type="caution">
    <text evidence="4">The sequence shown here is derived from an EMBL/GenBank/DDBJ whole genome shotgun (WGS) entry which is preliminary data.</text>
</comment>